<keyword evidence="4" id="KW-0547">Nucleotide-binding</keyword>
<dbReference type="GO" id="GO:0004540">
    <property type="term" value="F:RNA nuclease activity"/>
    <property type="evidence" value="ECO:0007669"/>
    <property type="project" value="InterPro"/>
</dbReference>
<sequence>MLHLRDWFVGVDAVTGAGRAAYLVDPLRQEAGDSLLMKIGETANRLRRADLAAPEGVRWADAVATRNWLIHQYDTIDRSLTWTTLVRDVPAWRDALAELVAVPEDAASP</sequence>
<keyword evidence="1" id="KW-0597">Phosphoprotein</keyword>
<evidence type="ECO:0000256" key="4">
    <source>
        <dbReference type="ARBA" id="ARBA00022741"/>
    </source>
</evidence>
<evidence type="ECO:0000256" key="5">
    <source>
        <dbReference type="ARBA" id="ARBA00022801"/>
    </source>
</evidence>
<dbReference type="PANTHER" id="PTHR34139:SF1">
    <property type="entry name" value="RNASE MJ1380-RELATED"/>
    <property type="match status" value="1"/>
</dbReference>
<reference evidence="6 7" key="1">
    <citation type="journal article" date="1991" name="Int. J. Syst. Bacteriol.">
        <title>Description of the erythromycin-producing bacterium Arthrobacter sp. strain NRRL B-3381 as Aeromicrobium erythreum gen. nov., sp. nov.</title>
        <authorList>
            <person name="Miller E.S."/>
            <person name="Woese C.R."/>
            <person name="Brenner S."/>
        </authorList>
    </citation>
    <scope>NUCLEOTIDE SEQUENCE [LARGE SCALE GENOMIC DNA]</scope>
    <source>
        <strain evidence="6 7">AR18</strain>
    </source>
</reference>
<dbReference type="PATRIC" id="fig|2041.4.peg.515"/>
<dbReference type="InterPro" id="IPR008201">
    <property type="entry name" value="HepT-like"/>
</dbReference>
<dbReference type="AlphaFoldDB" id="A0A0U4D5Y9"/>
<keyword evidence="7" id="KW-1185">Reference proteome</keyword>
<evidence type="ECO:0000256" key="2">
    <source>
        <dbReference type="ARBA" id="ARBA00022649"/>
    </source>
</evidence>
<dbReference type="KEGG" id="aer:AERYTH_02435"/>
<proteinExistence type="predicted"/>
<evidence type="ECO:0000256" key="1">
    <source>
        <dbReference type="ARBA" id="ARBA00022553"/>
    </source>
</evidence>
<dbReference type="STRING" id="2041.AERYTH_02435"/>
<keyword evidence="3" id="KW-0540">Nuclease</keyword>
<keyword evidence="2" id="KW-1277">Toxin-antitoxin system</keyword>
<dbReference type="Proteomes" id="UP000067689">
    <property type="component" value="Chromosome"/>
</dbReference>
<dbReference type="GO" id="GO:0000166">
    <property type="term" value="F:nucleotide binding"/>
    <property type="evidence" value="ECO:0007669"/>
    <property type="project" value="UniProtKB-KW"/>
</dbReference>
<dbReference type="InterPro" id="IPR051813">
    <property type="entry name" value="HepT_RNase_toxin"/>
</dbReference>
<keyword evidence="5" id="KW-0378">Hydrolase</keyword>
<evidence type="ECO:0008006" key="8">
    <source>
        <dbReference type="Google" id="ProtNLM"/>
    </source>
</evidence>
<dbReference type="GO" id="GO:0110001">
    <property type="term" value="C:toxin-antitoxin complex"/>
    <property type="evidence" value="ECO:0007669"/>
    <property type="project" value="InterPro"/>
</dbReference>
<evidence type="ECO:0000313" key="6">
    <source>
        <dbReference type="EMBL" id="ALX03634.1"/>
    </source>
</evidence>
<evidence type="ECO:0000256" key="3">
    <source>
        <dbReference type="ARBA" id="ARBA00022722"/>
    </source>
</evidence>
<dbReference type="EMBL" id="CP011502">
    <property type="protein sequence ID" value="ALX03634.1"/>
    <property type="molecule type" value="Genomic_DNA"/>
</dbReference>
<accession>A0A0U4D5Y9</accession>
<protein>
    <recommendedName>
        <fullName evidence="8">DUF86 domain-containing protein</fullName>
    </recommendedName>
</protein>
<evidence type="ECO:0000313" key="7">
    <source>
        <dbReference type="Proteomes" id="UP000067689"/>
    </source>
</evidence>
<dbReference type="PANTHER" id="PTHR34139">
    <property type="entry name" value="UPF0331 PROTEIN MJ0127"/>
    <property type="match status" value="1"/>
</dbReference>
<dbReference type="Pfam" id="PF01934">
    <property type="entry name" value="HepT-like"/>
    <property type="match status" value="1"/>
</dbReference>
<name>A0A0U4D5Y9_9ACTN</name>
<dbReference type="GO" id="GO:0016787">
    <property type="term" value="F:hydrolase activity"/>
    <property type="evidence" value="ECO:0007669"/>
    <property type="project" value="UniProtKB-KW"/>
</dbReference>
<gene>
    <name evidence="6" type="ORF">AERYTH_02435</name>
</gene>
<organism evidence="6 7">
    <name type="scientific">Aeromicrobium erythreum</name>
    <dbReference type="NCBI Taxonomy" id="2041"/>
    <lineage>
        <taxon>Bacteria</taxon>
        <taxon>Bacillati</taxon>
        <taxon>Actinomycetota</taxon>
        <taxon>Actinomycetes</taxon>
        <taxon>Propionibacteriales</taxon>
        <taxon>Nocardioidaceae</taxon>
        <taxon>Aeromicrobium</taxon>
    </lineage>
</organism>